<dbReference type="HOGENOM" id="CLU_3152689_0_0_6"/>
<accession>F4SY69</accession>
<dbReference type="EMBL" id="GL883905">
    <property type="protein sequence ID" value="EGI16316.1"/>
    <property type="molecule type" value="Genomic_DNA"/>
</dbReference>
<dbReference type="AlphaFoldDB" id="F4SY69"/>
<sequence length="48" mass="5123">MSLPNPLCVGIDVSKAILDIAAISEFAPFTMSNDADGDTFHHCDQSAR</sequence>
<dbReference type="Proteomes" id="UP000004710">
    <property type="component" value="Unassembled WGS sequence"/>
</dbReference>
<evidence type="ECO:0000313" key="2">
    <source>
        <dbReference type="Proteomes" id="UP000004710"/>
    </source>
</evidence>
<organism evidence="1 2">
    <name type="scientific">Escherichia coli M605</name>
    <dbReference type="NCBI Taxonomy" id="656417"/>
    <lineage>
        <taxon>Bacteria</taxon>
        <taxon>Pseudomonadati</taxon>
        <taxon>Pseudomonadota</taxon>
        <taxon>Gammaproteobacteria</taxon>
        <taxon>Enterobacterales</taxon>
        <taxon>Enterobacteriaceae</taxon>
        <taxon>Escherichia</taxon>
    </lineage>
</organism>
<protein>
    <submittedName>
        <fullName evidence="1">Transposase</fullName>
    </submittedName>
</protein>
<name>F4SY69_ECOLX</name>
<proteinExistence type="predicted"/>
<evidence type="ECO:0000313" key="1">
    <source>
        <dbReference type="EMBL" id="EGI16316.1"/>
    </source>
</evidence>
<gene>
    <name evidence="1" type="ORF">ECIG_04709</name>
</gene>
<reference evidence="1 2" key="1">
    <citation type="submission" date="2010-01" db="EMBL/GenBank/DDBJ databases">
        <title>The Genome Sequence of Escherichia coli M605.</title>
        <authorList>
            <consortium name="The Broad Institute Genome Sequencing Platform"/>
            <consortium name="The Broad Institute Genome Sequencing Center for Infectious Disease"/>
            <person name="Feldgarden M."/>
            <person name="Gordon D.M."/>
            <person name="Johnson J.R."/>
            <person name="Johnston B.D."/>
            <person name="Young S."/>
            <person name="Zeng Q."/>
            <person name="Koehrsen M."/>
            <person name="Alvarado L."/>
            <person name="Berlin A.M."/>
            <person name="Borenstein D."/>
            <person name="Chapman S.B."/>
            <person name="Chen Z."/>
            <person name="Engels R."/>
            <person name="Freedman E."/>
            <person name="Gellesch M."/>
            <person name="Goldberg J."/>
            <person name="Griggs A."/>
            <person name="Gujja S."/>
            <person name="Heilman E.R."/>
            <person name="Heiman D.I."/>
            <person name="Hepburn T.A."/>
            <person name="Howarth C."/>
            <person name="Jen D."/>
            <person name="Larson L."/>
            <person name="Lewis B."/>
            <person name="Mehta T."/>
            <person name="Park D."/>
            <person name="Pearson M."/>
            <person name="Richards J."/>
            <person name="Roberts A."/>
            <person name="Saif S."/>
            <person name="Shea T.D."/>
            <person name="Shenoy N."/>
            <person name="Sisk P."/>
            <person name="Stolte C."/>
            <person name="Sykes S.N."/>
            <person name="Walk T."/>
            <person name="White J."/>
            <person name="Yandava C."/>
            <person name="Haas B."/>
            <person name="Henn M.R."/>
            <person name="Nusbaum C."/>
            <person name="Birren B."/>
        </authorList>
    </citation>
    <scope>NUCLEOTIDE SEQUENCE [LARGE SCALE GENOMIC DNA]</scope>
    <source>
        <strain evidence="1 2">M605</strain>
    </source>
</reference>